<dbReference type="PROSITE" id="PS50928">
    <property type="entry name" value="ABC_TM1"/>
    <property type="match status" value="1"/>
</dbReference>
<keyword evidence="5 7" id="KW-1133">Transmembrane helix</keyword>
<evidence type="ECO:0000256" key="2">
    <source>
        <dbReference type="ARBA" id="ARBA00022448"/>
    </source>
</evidence>
<feature type="transmembrane region" description="Helical" evidence="7">
    <location>
        <begin position="197"/>
        <end position="216"/>
    </location>
</feature>
<comment type="subcellular location">
    <subcellularLocation>
        <location evidence="1 7">Cell membrane</location>
        <topology evidence="1 7">Multi-pass membrane protein</topology>
    </subcellularLocation>
</comment>
<dbReference type="Proteomes" id="UP001286174">
    <property type="component" value="Unassembled WGS sequence"/>
</dbReference>
<evidence type="ECO:0000256" key="5">
    <source>
        <dbReference type="ARBA" id="ARBA00022989"/>
    </source>
</evidence>
<accession>A0AB35U8D9</accession>
<protein>
    <submittedName>
        <fullName evidence="9">ABC transporter permease subunit</fullName>
    </submittedName>
</protein>
<comment type="caution">
    <text evidence="9">The sequence shown here is derived from an EMBL/GenBank/DDBJ whole genome shotgun (WGS) entry which is preliminary data.</text>
</comment>
<dbReference type="RefSeq" id="WP_370596039.1">
    <property type="nucleotide sequence ID" value="NZ_JALBUR010000013.1"/>
</dbReference>
<evidence type="ECO:0000256" key="6">
    <source>
        <dbReference type="ARBA" id="ARBA00023136"/>
    </source>
</evidence>
<dbReference type="InterPro" id="IPR035906">
    <property type="entry name" value="MetI-like_sf"/>
</dbReference>
<feature type="transmembrane region" description="Helical" evidence="7">
    <location>
        <begin position="131"/>
        <end position="148"/>
    </location>
</feature>
<evidence type="ECO:0000313" key="9">
    <source>
        <dbReference type="EMBL" id="MDX8419715.1"/>
    </source>
</evidence>
<keyword evidence="3" id="KW-1003">Cell membrane</keyword>
<dbReference type="InterPro" id="IPR051322">
    <property type="entry name" value="AA_ABC_Transporter_Permease"/>
</dbReference>
<evidence type="ECO:0000256" key="3">
    <source>
        <dbReference type="ARBA" id="ARBA00022475"/>
    </source>
</evidence>
<dbReference type="Gene3D" id="1.10.3720.10">
    <property type="entry name" value="MetI-like"/>
    <property type="match status" value="1"/>
</dbReference>
<keyword evidence="4 7" id="KW-0812">Transmembrane</keyword>
<evidence type="ECO:0000256" key="7">
    <source>
        <dbReference type="RuleBase" id="RU363032"/>
    </source>
</evidence>
<gene>
    <name evidence="9" type="ORF">MOZ60_06365</name>
</gene>
<dbReference type="PANTHER" id="PTHR30450:SF1">
    <property type="entry name" value="D-METHIONINE TRANSPORT SYSTEM PERMEASE PROTEIN METI-RELATED"/>
    <property type="match status" value="1"/>
</dbReference>
<evidence type="ECO:0000256" key="1">
    <source>
        <dbReference type="ARBA" id="ARBA00004651"/>
    </source>
</evidence>
<feature type="transmembrane region" description="Helical" evidence="7">
    <location>
        <begin position="61"/>
        <end position="84"/>
    </location>
</feature>
<dbReference type="InterPro" id="IPR000515">
    <property type="entry name" value="MetI-like"/>
</dbReference>
<sequence>MSLFQSLFPNVVKYWNMFLESLQATFQMFFIAGIWILVIGGALGILLVVTRSDGIRPNKGVHVILEIVTNIFRSIPFIILLIFLIPLTRFITGTSIGVTGAIVPLVFGAVPFFARQVESALSDVDPGKIEAARAMGSGTIGIIFRVYLHEALPDLFRAVTITSISLVGLTTSAGAVGAGGIGSFAINQGQNMYYQDVVNLCVLFLLVFVSLLQLVGNSLAHASVNKKLFK</sequence>
<dbReference type="SUPFAM" id="SSF161098">
    <property type="entry name" value="MetI-like"/>
    <property type="match status" value="1"/>
</dbReference>
<proteinExistence type="inferred from homology"/>
<reference evidence="9 10" key="1">
    <citation type="submission" date="2022-03" db="EMBL/GenBank/DDBJ databases">
        <title>Novel taxa within the pig intestine.</title>
        <authorList>
            <person name="Wylensek D."/>
            <person name="Bishof K."/>
            <person name="Afrizal A."/>
            <person name="Clavel T."/>
        </authorList>
    </citation>
    <scope>NUCLEOTIDE SEQUENCE [LARGE SCALE GENOMIC DNA]</scope>
    <source>
        <strain evidence="9 10">CLA-KB-P133</strain>
    </source>
</reference>
<dbReference type="GO" id="GO:0048473">
    <property type="term" value="P:D-methionine transmembrane transport"/>
    <property type="evidence" value="ECO:0007669"/>
    <property type="project" value="TreeGrafter"/>
</dbReference>
<dbReference type="PANTHER" id="PTHR30450">
    <property type="entry name" value="ABC TRANSPORTER PERMEASE"/>
    <property type="match status" value="1"/>
</dbReference>
<dbReference type="Pfam" id="PF00528">
    <property type="entry name" value="BPD_transp_1"/>
    <property type="match status" value="1"/>
</dbReference>
<dbReference type="EMBL" id="JALBUR010000013">
    <property type="protein sequence ID" value="MDX8419715.1"/>
    <property type="molecule type" value="Genomic_DNA"/>
</dbReference>
<dbReference type="CDD" id="cd06261">
    <property type="entry name" value="TM_PBP2"/>
    <property type="match status" value="1"/>
</dbReference>
<feature type="transmembrane region" description="Helical" evidence="7">
    <location>
        <begin position="90"/>
        <end position="110"/>
    </location>
</feature>
<keyword evidence="10" id="KW-1185">Reference proteome</keyword>
<evidence type="ECO:0000256" key="4">
    <source>
        <dbReference type="ARBA" id="ARBA00022692"/>
    </source>
</evidence>
<feature type="domain" description="ABC transmembrane type-1" evidence="8">
    <location>
        <begin position="22"/>
        <end position="215"/>
    </location>
</feature>
<dbReference type="AlphaFoldDB" id="A0AB35U8D9"/>
<evidence type="ECO:0000259" key="8">
    <source>
        <dbReference type="PROSITE" id="PS50928"/>
    </source>
</evidence>
<evidence type="ECO:0000313" key="10">
    <source>
        <dbReference type="Proteomes" id="UP001286174"/>
    </source>
</evidence>
<feature type="transmembrane region" description="Helical" evidence="7">
    <location>
        <begin position="160"/>
        <end position="185"/>
    </location>
</feature>
<feature type="transmembrane region" description="Helical" evidence="7">
    <location>
        <begin position="26"/>
        <end position="49"/>
    </location>
</feature>
<keyword evidence="2 7" id="KW-0813">Transport</keyword>
<comment type="similarity">
    <text evidence="7">Belongs to the binding-protein-dependent transport system permease family.</text>
</comment>
<keyword evidence="6 7" id="KW-0472">Membrane</keyword>
<name>A0AB35U8D9_9FIRM</name>
<organism evidence="9 10">
    <name type="scientific">Grylomicrobium aquisgranensis</name>
    <dbReference type="NCBI Taxonomy" id="2926318"/>
    <lineage>
        <taxon>Bacteria</taxon>
        <taxon>Bacillati</taxon>
        <taxon>Bacillota</taxon>
        <taxon>Erysipelotrichia</taxon>
        <taxon>Erysipelotrichales</taxon>
        <taxon>Erysipelotrichaceae</taxon>
        <taxon>Grylomicrobium</taxon>
    </lineage>
</organism>
<dbReference type="GO" id="GO:0005886">
    <property type="term" value="C:plasma membrane"/>
    <property type="evidence" value="ECO:0007669"/>
    <property type="project" value="UniProtKB-SubCell"/>
</dbReference>